<dbReference type="Proteomes" id="UP000016201">
    <property type="component" value="Unassembled WGS sequence"/>
</dbReference>
<sequence length="598" mass="69017">MSTTNNEKVVTIDCFPNDNIRRVAYRYGGFCRNEGSDATNPLIEVLLIEIGKNDQWLDLKKCSTFFVPFLDIDAVQQCSIWKGNVLTDEVYNFLGKLSSRQFIFDFTNHKPKNIRSIDKIPNTSEYYIPLKKIMLPQKNDYVIQGYPFNKYSPESYHKVNYCLMLSNDNIQVITSAVHILHSLFVNRKDIRGSLLFTPIQTIVNRYLEFYTTEIIDDQTDYKIKIRKPYGHLGDTAIIFLANLALNEHVQNIIDKIQYSMEISNFNALSLQNNNNARYPIVLPPHPTKLSVEAEGIWLDDKKERFFITRFKRVDPIDDHVIDVNQDHVDTVPKDTDHKPIPRERSKNKNEHINTQQPPSRVNGEYRKRSDVQAGNTHGILKYSFNEPKSDPVKVDTNIQSYTDKSEDVETSSDQPYGNEKSDVKKSETVDKPPVRDERFDIEYIIQSLQSLVLKKDSPLKQVSSVNESGNNVAGFNLLQIKPLIPAPEHPSWVDAKLGRKILFLKLELENHNGHCYLIDIHKNRNHEAFCAFLILTNYKLTSNQIKKICIALEKTKGVKRWCQECSRFTKKIIPITHSCATPDEWANKFGSLFLNLSK</sequence>
<dbReference type="eggNOG" id="ENOG50343K4">
    <property type="taxonomic scope" value="Bacteria"/>
</dbReference>
<evidence type="ECO:0000313" key="3">
    <source>
        <dbReference type="Proteomes" id="UP000016201"/>
    </source>
</evidence>
<dbReference type="AlphaFoldDB" id="R9AQA7"/>
<keyword evidence="3" id="KW-1185">Reference proteome</keyword>
<feature type="compositionally biased region" description="Basic and acidic residues" evidence="1">
    <location>
        <begin position="419"/>
        <end position="432"/>
    </location>
</feature>
<accession>R9AQA7</accession>
<dbReference type="EMBL" id="AQFM01000044">
    <property type="protein sequence ID" value="EOR04424.1"/>
    <property type="molecule type" value="Genomic_DNA"/>
</dbReference>
<evidence type="ECO:0000313" key="2">
    <source>
        <dbReference type="EMBL" id="EOR04424.1"/>
    </source>
</evidence>
<organism evidence="2 3">
    <name type="scientific">Acinetobacter tandoii DSM 14970 = CIP 107469</name>
    <dbReference type="NCBI Taxonomy" id="1120927"/>
    <lineage>
        <taxon>Bacteria</taxon>
        <taxon>Pseudomonadati</taxon>
        <taxon>Pseudomonadota</taxon>
        <taxon>Gammaproteobacteria</taxon>
        <taxon>Moraxellales</taxon>
        <taxon>Moraxellaceae</taxon>
        <taxon>Acinetobacter</taxon>
    </lineage>
</organism>
<evidence type="ECO:0008006" key="4">
    <source>
        <dbReference type="Google" id="ProtNLM"/>
    </source>
</evidence>
<evidence type="ECO:0000256" key="1">
    <source>
        <dbReference type="SAM" id="MobiDB-lite"/>
    </source>
</evidence>
<feature type="region of interest" description="Disordered" evidence="1">
    <location>
        <begin position="325"/>
        <end position="432"/>
    </location>
</feature>
<dbReference type="PATRIC" id="fig|1120927.3.peg.3419"/>
<comment type="caution">
    <text evidence="2">The sequence shown here is derived from an EMBL/GenBank/DDBJ whole genome shotgun (WGS) entry which is preliminary data.</text>
</comment>
<name>R9AQA7_9GAMM</name>
<protein>
    <recommendedName>
        <fullName evidence="4">TnsE C-terminal domain-containing protein</fullName>
    </recommendedName>
</protein>
<proteinExistence type="predicted"/>
<dbReference type="OrthoDB" id="6666344at2"/>
<reference evidence="2 3" key="1">
    <citation type="submission" date="2013-03" db="EMBL/GenBank/DDBJ databases">
        <title>The Genome Sequence of Acinetobacter tandoii CIP 107469.</title>
        <authorList>
            <consortium name="The Broad Institute Genome Sequencing Platform"/>
            <consortium name="The Broad Institute Genome Sequencing Center for Infectious Disease"/>
            <person name="Cerqueira G."/>
            <person name="Feldgarden M."/>
            <person name="Courvalin P."/>
            <person name="Perichon B."/>
            <person name="Grillot-Courvalin C."/>
            <person name="Clermont D."/>
            <person name="Rocha E."/>
            <person name="Yoon E.-J."/>
            <person name="Nemec A."/>
            <person name="Walker B."/>
            <person name="Young S.K."/>
            <person name="Zeng Q."/>
            <person name="Gargeya S."/>
            <person name="Fitzgerald M."/>
            <person name="Haas B."/>
            <person name="Abouelleil A."/>
            <person name="Alvarado L."/>
            <person name="Arachchi H.M."/>
            <person name="Berlin A.M."/>
            <person name="Chapman S.B."/>
            <person name="Dewar J."/>
            <person name="Goldberg J."/>
            <person name="Griggs A."/>
            <person name="Gujja S."/>
            <person name="Hansen M."/>
            <person name="Howarth C."/>
            <person name="Imamovic A."/>
            <person name="Larimer J."/>
            <person name="McCowan C."/>
            <person name="Murphy C."/>
            <person name="Neiman D."/>
            <person name="Pearson M."/>
            <person name="Priest M."/>
            <person name="Roberts A."/>
            <person name="Saif S."/>
            <person name="Shea T."/>
            <person name="Sisk P."/>
            <person name="Sykes S."/>
            <person name="Wortman J."/>
            <person name="Nusbaum C."/>
            <person name="Birren B."/>
        </authorList>
    </citation>
    <scope>NUCLEOTIDE SEQUENCE [LARGE SCALE GENOMIC DNA]</scope>
    <source>
        <strain evidence="2 3">CIP 107469</strain>
    </source>
</reference>
<dbReference type="RefSeq" id="WP_016168505.1">
    <property type="nucleotide sequence ID" value="NZ_JHZG01000016.1"/>
</dbReference>
<feature type="compositionally biased region" description="Basic and acidic residues" evidence="1">
    <location>
        <begin position="325"/>
        <end position="351"/>
    </location>
</feature>
<gene>
    <name evidence="2" type="ORF">I593_03509</name>
</gene>